<feature type="compositionally biased region" description="Acidic residues" evidence="1">
    <location>
        <begin position="363"/>
        <end position="373"/>
    </location>
</feature>
<feature type="compositionally biased region" description="Basic and acidic residues" evidence="1">
    <location>
        <begin position="466"/>
        <end position="476"/>
    </location>
</feature>
<keyword evidence="2" id="KW-0732">Signal</keyword>
<feature type="compositionally biased region" description="Acidic residues" evidence="1">
    <location>
        <begin position="604"/>
        <end position="635"/>
    </location>
</feature>
<feature type="compositionally biased region" description="Acidic residues" evidence="1">
    <location>
        <begin position="455"/>
        <end position="465"/>
    </location>
</feature>
<sequence length="649" mass="73378">MKGTIRLTLALLGAGLLASCGMETLDPEAPDPSQETGETGLALTIDLSEVETVAGVRFLVETCDGEEVIVDERDLSELDFPDDDAFEELGVAGQEGVIFADYFVVLDAGCYDVELVPIDESGAEVEQCEPSIATDVEVRPGLTTEIAMVSQCGGDNTGAMDVLGVLNFSPALTQLSFDPSKMVACEELTICATGVDSDADDLEFEWEQLAGPTPSEALRVVSTTEPDDEGRVTECVSLTPGNTGAYAYEVRAYDVLVDTDGERVRVEDLLRQAGDDETRSHARLSFPVYATCDGAEEGVLGEVEDERPREKEHRDEEPEGVLGEVEEDRPREKEHRDEVPEEVLGEVEEPEEEHKKKGHRDEEPEEVLGEVEEDRPREKEHRDEEPEEVLGEVEEPEEEHKKKTHRDEEPEEVLGEVEEDRPREKEHRDEEPEEVLGEVEEPEEEHKKKTHRDEEPEEVLGEVEEDRPREKEHRDEEPEEVLGEVEEPEEEHKKKTHRDEEPEEVLGEVEEPEEEHKKKTHRDEVEEEPEDVLGEVEEPEEEHKKKTHRDEVEEEPEDVLGEVEEPEEEHKKKTHRDEVEEEPEDVLGEVEEELPREKEHRDEESEDVLGEVEDVDDSAGEEVASDDGADEEEGLEAGHRKKAHRNDEE</sequence>
<evidence type="ECO:0000313" key="3">
    <source>
        <dbReference type="EMBL" id="RAL22863.1"/>
    </source>
</evidence>
<feature type="compositionally biased region" description="Basic and acidic residues" evidence="1">
    <location>
        <begin position="490"/>
        <end position="500"/>
    </location>
</feature>
<feature type="signal peptide" evidence="2">
    <location>
        <begin position="1"/>
        <end position="18"/>
    </location>
</feature>
<gene>
    <name evidence="3" type="ORF">DL240_08195</name>
</gene>
<keyword evidence="4" id="KW-1185">Reference proteome</keyword>
<evidence type="ECO:0000313" key="4">
    <source>
        <dbReference type="Proteomes" id="UP000249169"/>
    </source>
</evidence>
<feature type="compositionally biased region" description="Basic residues" evidence="1">
    <location>
        <begin position="639"/>
        <end position="649"/>
    </location>
</feature>
<feature type="compositionally biased region" description="Basic and acidic residues" evidence="1">
    <location>
        <begin position="593"/>
        <end position="603"/>
    </location>
</feature>
<comment type="caution">
    <text evidence="3">The sequence shown here is derived from an EMBL/GenBank/DDBJ whole genome shotgun (WGS) entry which is preliminary data.</text>
</comment>
<feature type="compositionally biased region" description="Basic and acidic residues" evidence="1">
    <location>
        <begin position="352"/>
        <end position="362"/>
    </location>
</feature>
<feature type="compositionally biased region" description="Basic and acidic residues" evidence="1">
    <location>
        <begin position="306"/>
        <end position="316"/>
    </location>
</feature>
<feature type="compositionally biased region" description="Basic and acidic residues" evidence="1">
    <location>
        <begin position="374"/>
        <end position="384"/>
    </location>
</feature>
<dbReference type="Proteomes" id="UP000249169">
    <property type="component" value="Unassembled WGS sequence"/>
</dbReference>
<protein>
    <recommendedName>
        <fullName evidence="5">Ig-like domain-containing protein</fullName>
    </recommendedName>
</protein>
<feature type="compositionally biased region" description="Basic and acidic residues" evidence="1">
    <location>
        <begin position="444"/>
        <end position="454"/>
    </location>
</feature>
<feature type="compositionally biased region" description="Acidic residues" evidence="1">
    <location>
        <begin position="431"/>
        <end position="443"/>
    </location>
</feature>
<evidence type="ECO:0008006" key="5">
    <source>
        <dbReference type="Google" id="ProtNLM"/>
    </source>
</evidence>
<dbReference type="RefSeq" id="WP_111729391.1">
    <property type="nucleotide sequence ID" value="NZ_QHKO01000003.1"/>
</dbReference>
<feature type="compositionally biased region" description="Basic and acidic residues" evidence="1">
    <location>
        <begin position="514"/>
        <end position="524"/>
    </location>
</feature>
<feature type="compositionally biased region" description="Basic and acidic residues" evidence="1">
    <location>
        <begin position="420"/>
        <end position="430"/>
    </location>
</feature>
<feature type="compositionally biased region" description="Acidic residues" evidence="1">
    <location>
        <begin position="409"/>
        <end position="419"/>
    </location>
</feature>
<feature type="compositionally biased region" description="Basic and acidic residues" evidence="1">
    <location>
        <begin position="568"/>
        <end position="578"/>
    </location>
</feature>
<dbReference type="AlphaFoldDB" id="A0A328CAN2"/>
<organism evidence="3 4">
    <name type="scientific">Lujinxingia litoralis</name>
    <dbReference type="NCBI Taxonomy" id="2211119"/>
    <lineage>
        <taxon>Bacteria</taxon>
        <taxon>Deltaproteobacteria</taxon>
        <taxon>Bradymonadales</taxon>
        <taxon>Lujinxingiaceae</taxon>
        <taxon>Lujinxingia</taxon>
    </lineage>
</organism>
<accession>A0A328CAN2</accession>
<feature type="compositionally biased region" description="Acidic residues" evidence="1">
    <location>
        <begin position="552"/>
        <end position="567"/>
    </location>
</feature>
<name>A0A328CAN2_9DELT</name>
<feature type="compositionally biased region" description="Basic and acidic residues" evidence="1">
    <location>
        <begin position="328"/>
        <end position="338"/>
    </location>
</feature>
<feature type="compositionally biased region" description="Acidic residues" evidence="1">
    <location>
        <begin position="339"/>
        <end position="351"/>
    </location>
</feature>
<proteinExistence type="predicted"/>
<feature type="compositionally biased region" description="Basic and acidic residues" evidence="1">
    <location>
        <begin position="541"/>
        <end position="551"/>
    </location>
</feature>
<feature type="chain" id="PRO_5016270840" description="Ig-like domain-containing protein" evidence="2">
    <location>
        <begin position="19"/>
        <end position="649"/>
    </location>
</feature>
<feature type="region of interest" description="Disordered" evidence="1">
    <location>
        <begin position="295"/>
        <end position="649"/>
    </location>
</feature>
<feature type="compositionally biased region" description="Basic and acidic residues" evidence="1">
    <location>
        <begin position="398"/>
        <end position="408"/>
    </location>
</feature>
<feature type="compositionally biased region" description="Acidic residues" evidence="1">
    <location>
        <begin position="579"/>
        <end position="592"/>
    </location>
</feature>
<evidence type="ECO:0000256" key="2">
    <source>
        <dbReference type="SAM" id="SignalP"/>
    </source>
</evidence>
<dbReference type="OrthoDB" id="5487060at2"/>
<feature type="compositionally biased region" description="Acidic residues" evidence="1">
    <location>
        <begin position="477"/>
        <end position="489"/>
    </location>
</feature>
<feature type="compositionally biased region" description="Acidic residues" evidence="1">
    <location>
        <begin position="501"/>
        <end position="513"/>
    </location>
</feature>
<dbReference type="EMBL" id="QHKO01000003">
    <property type="protein sequence ID" value="RAL22863.1"/>
    <property type="molecule type" value="Genomic_DNA"/>
</dbReference>
<dbReference type="PROSITE" id="PS51257">
    <property type="entry name" value="PROKAR_LIPOPROTEIN"/>
    <property type="match status" value="1"/>
</dbReference>
<reference evidence="3 4" key="1">
    <citation type="submission" date="2018-05" db="EMBL/GenBank/DDBJ databases">
        <title>Lujinxingia marina gen. nov. sp. nov., a new facultative anaerobic member of the class Deltaproteobacteria, and proposal of Lujinxingaceae fam. nov.</title>
        <authorList>
            <person name="Li C.-M."/>
        </authorList>
    </citation>
    <scope>NUCLEOTIDE SEQUENCE [LARGE SCALE GENOMIC DNA]</scope>
    <source>
        <strain evidence="3 4">B210</strain>
    </source>
</reference>
<feature type="compositionally biased region" description="Acidic residues" evidence="1">
    <location>
        <begin position="385"/>
        <end position="397"/>
    </location>
</feature>
<evidence type="ECO:0000256" key="1">
    <source>
        <dbReference type="SAM" id="MobiDB-lite"/>
    </source>
</evidence>
<feature type="compositionally biased region" description="Acidic residues" evidence="1">
    <location>
        <begin position="525"/>
        <end position="540"/>
    </location>
</feature>